<keyword evidence="3" id="KW-1185">Reference proteome</keyword>
<accession>A0ABU7RBV2</accession>
<gene>
    <name evidence="2" type="ORF">VXJ25_08820</name>
</gene>
<sequence>MTPDEFDEAARYWTEKEATSARMPREELQQAIDAFLGTRGVCALATASSDLVRCTPLEYAYRDGRFWIFSEGGLKFHALKESRNVCLAVFNPSYEFGKLESVQVTGIAEIVDPTGEEYERAAKARGFSGAVLERMRTRLHLIEVTPTRIDYLSSALRKRGFDARQWVELRP</sequence>
<dbReference type="Pfam" id="PF01243">
    <property type="entry name" value="PNPOx_N"/>
    <property type="match status" value="1"/>
</dbReference>
<dbReference type="EMBL" id="JAZGJQ010000012">
    <property type="protein sequence ID" value="MEE6148080.1"/>
    <property type="molecule type" value="Genomic_DNA"/>
</dbReference>
<reference evidence="2 3" key="1">
    <citation type="submission" date="2024-01" db="EMBL/GenBank/DDBJ databases">
        <title>Description of Olsenella sp. nov., isolated from pig feces.</title>
        <authorList>
            <person name="Chang Y.-H."/>
        </authorList>
    </citation>
    <scope>NUCLEOTIDE SEQUENCE [LARGE SCALE GENOMIC DNA]</scope>
    <source>
        <strain evidence="2 3">YH-ols2223</strain>
    </source>
</reference>
<dbReference type="SUPFAM" id="SSF50475">
    <property type="entry name" value="FMN-binding split barrel"/>
    <property type="match status" value="1"/>
</dbReference>
<proteinExistence type="predicted"/>
<comment type="caution">
    <text evidence="2">The sequence shown here is derived from an EMBL/GenBank/DDBJ whole genome shotgun (WGS) entry which is preliminary data.</text>
</comment>
<dbReference type="Proteomes" id="UP001332931">
    <property type="component" value="Unassembled WGS sequence"/>
</dbReference>
<dbReference type="EC" id="1.4.3.5" evidence="2"/>
<evidence type="ECO:0000259" key="1">
    <source>
        <dbReference type="Pfam" id="PF01243"/>
    </source>
</evidence>
<protein>
    <submittedName>
        <fullName evidence="2">Pyridoxamine 5'-phosphate oxidase family protein</fullName>
        <ecNumber evidence="2">1.-.-.-</ecNumber>
        <ecNumber evidence="2">1.4.3.5</ecNumber>
    </submittedName>
</protein>
<dbReference type="InterPro" id="IPR012349">
    <property type="entry name" value="Split_barrel_FMN-bd"/>
</dbReference>
<feature type="domain" description="Pyridoxamine 5'-phosphate oxidase N-terminal" evidence="1">
    <location>
        <begin position="28"/>
        <end position="151"/>
    </location>
</feature>
<evidence type="ECO:0000313" key="2">
    <source>
        <dbReference type="EMBL" id="MEE6148080.1"/>
    </source>
</evidence>
<evidence type="ECO:0000313" key="3">
    <source>
        <dbReference type="Proteomes" id="UP001332931"/>
    </source>
</evidence>
<organism evidence="2 3">
    <name type="scientific">Olsenella absiana</name>
    <dbReference type="NCBI Taxonomy" id="3115222"/>
    <lineage>
        <taxon>Bacteria</taxon>
        <taxon>Bacillati</taxon>
        <taxon>Actinomycetota</taxon>
        <taxon>Coriobacteriia</taxon>
        <taxon>Coriobacteriales</taxon>
        <taxon>Atopobiaceae</taxon>
        <taxon>Olsenella</taxon>
    </lineage>
</organism>
<dbReference type="RefSeq" id="WP_330958847.1">
    <property type="nucleotide sequence ID" value="NZ_JAZGJQ010000012.1"/>
</dbReference>
<keyword evidence="2" id="KW-0560">Oxidoreductase</keyword>
<dbReference type="Gene3D" id="2.30.110.10">
    <property type="entry name" value="Electron Transport, Fmn-binding Protein, Chain A"/>
    <property type="match status" value="1"/>
</dbReference>
<dbReference type="GO" id="GO:0004733">
    <property type="term" value="F:pyridoxamine phosphate oxidase activity"/>
    <property type="evidence" value="ECO:0007669"/>
    <property type="project" value="UniProtKB-EC"/>
</dbReference>
<dbReference type="InterPro" id="IPR011576">
    <property type="entry name" value="Pyridox_Oxase_N"/>
</dbReference>
<name>A0ABU7RBV2_9ACTN</name>
<dbReference type="EC" id="1.-.-.-" evidence="2"/>